<evidence type="ECO:0000256" key="1">
    <source>
        <dbReference type="ARBA" id="ARBA00004479"/>
    </source>
</evidence>
<comment type="subcellular location">
    <subcellularLocation>
        <location evidence="1">Membrane</location>
        <topology evidence="1">Single-pass type I membrane protein</topology>
    </subcellularLocation>
</comment>
<dbReference type="PANTHER" id="PTHR14334:SF1">
    <property type="entry name" value="B-CELL ANTIGEN RECEPTOR COMPLEX-ASSOCIATED PROTEIN ALPHA CHAIN"/>
    <property type="match status" value="1"/>
</dbReference>
<evidence type="ECO:0000256" key="4">
    <source>
        <dbReference type="ARBA" id="ARBA00023136"/>
    </source>
</evidence>
<dbReference type="Proteomes" id="UP000001075">
    <property type="component" value="Unassembled WGS sequence"/>
</dbReference>
<evidence type="ECO:0000259" key="7">
    <source>
        <dbReference type="PROSITE" id="PS50835"/>
    </source>
</evidence>
<keyword evidence="4" id="KW-0472">Membrane</keyword>
<dbReference type="FunCoup" id="G3I0N3">
    <property type="interactions" value="138"/>
</dbReference>
<dbReference type="Pfam" id="PF02189">
    <property type="entry name" value="ITAM"/>
    <property type="match status" value="1"/>
</dbReference>
<dbReference type="CDD" id="cd00096">
    <property type="entry name" value="Ig"/>
    <property type="match status" value="1"/>
</dbReference>
<dbReference type="SMART" id="SM00077">
    <property type="entry name" value="ITAM"/>
    <property type="match status" value="1"/>
</dbReference>
<dbReference type="PROSITE" id="PS50835">
    <property type="entry name" value="IG_LIKE"/>
    <property type="match status" value="1"/>
</dbReference>
<proteinExistence type="predicted"/>
<keyword evidence="5" id="KW-0393">Immunoglobulin domain</keyword>
<evidence type="ECO:0000256" key="2">
    <source>
        <dbReference type="ARBA" id="ARBA00022692"/>
    </source>
</evidence>
<dbReference type="InterPro" id="IPR003598">
    <property type="entry name" value="Ig_sub2"/>
</dbReference>
<dbReference type="InterPro" id="IPR007110">
    <property type="entry name" value="Ig-like_dom"/>
</dbReference>
<dbReference type="InterPro" id="IPR013783">
    <property type="entry name" value="Ig-like_fold"/>
</dbReference>
<feature type="chain" id="PRO_5003444758" evidence="6">
    <location>
        <begin position="30"/>
        <end position="181"/>
    </location>
</feature>
<keyword evidence="3" id="KW-1133">Transmembrane helix</keyword>
<dbReference type="AlphaFoldDB" id="G3I0N3"/>
<dbReference type="InterPro" id="IPR036179">
    <property type="entry name" value="Ig-like_dom_sf"/>
</dbReference>
<evidence type="ECO:0000256" key="5">
    <source>
        <dbReference type="ARBA" id="ARBA00023319"/>
    </source>
</evidence>
<keyword evidence="6" id="KW-0732">Signal</keyword>
<dbReference type="EMBL" id="JH001022">
    <property type="protein sequence ID" value="EGW10463.1"/>
    <property type="molecule type" value="Genomic_DNA"/>
</dbReference>
<dbReference type="SMART" id="SM00408">
    <property type="entry name" value="IGc2"/>
    <property type="match status" value="1"/>
</dbReference>
<evidence type="ECO:0000313" key="8">
    <source>
        <dbReference type="EMBL" id="EGW10463.1"/>
    </source>
</evidence>
<dbReference type="Pfam" id="PF13927">
    <property type="entry name" value="Ig_3"/>
    <property type="match status" value="1"/>
</dbReference>
<dbReference type="GO" id="GO:0004888">
    <property type="term" value="F:transmembrane signaling receptor activity"/>
    <property type="evidence" value="ECO:0007669"/>
    <property type="project" value="InterPro"/>
</dbReference>
<dbReference type="Gene3D" id="2.60.40.10">
    <property type="entry name" value="Immunoglobulins"/>
    <property type="match status" value="1"/>
</dbReference>
<dbReference type="GO" id="GO:0009897">
    <property type="term" value="C:external side of plasma membrane"/>
    <property type="evidence" value="ECO:0007669"/>
    <property type="project" value="TreeGrafter"/>
</dbReference>
<evidence type="ECO:0000313" key="9">
    <source>
        <dbReference type="Proteomes" id="UP000001075"/>
    </source>
</evidence>
<sequence length="181" mass="20144">MSGGPGAPGVLPLFLLFLSEACLGPRCQAPEIEVPPSLTVNLGDEARLTCKHDANNPNVTWYYGDFQYNFNNSIPAVFLGPGQGPRGELVISNVNKSHRGIYRCHVEENNEAQFSCGTYLRKRWQNEKIGVDMPDDYEDENLYEGLNLDDCSMYEDISRGLQGTYQDVGSLHIGDVQLEKP</sequence>
<gene>
    <name evidence="8" type="ORF">I79_016921</name>
</gene>
<dbReference type="PROSITE" id="PS51055">
    <property type="entry name" value="ITAM_1"/>
    <property type="match status" value="1"/>
</dbReference>
<dbReference type="GO" id="GO:0030183">
    <property type="term" value="P:B cell differentiation"/>
    <property type="evidence" value="ECO:0007669"/>
    <property type="project" value="TreeGrafter"/>
</dbReference>
<keyword evidence="8" id="KW-0675">Receptor</keyword>
<dbReference type="SMART" id="SM00409">
    <property type="entry name" value="IG"/>
    <property type="match status" value="1"/>
</dbReference>
<dbReference type="GO" id="GO:0050853">
    <property type="term" value="P:B cell receptor signaling pathway"/>
    <property type="evidence" value="ECO:0007669"/>
    <property type="project" value="TreeGrafter"/>
</dbReference>
<keyword evidence="2" id="KW-0812">Transmembrane</keyword>
<evidence type="ECO:0000256" key="6">
    <source>
        <dbReference type="SAM" id="SignalP"/>
    </source>
</evidence>
<reference evidence="9" key="1">
    <citation type="journal article" date="2011" name="Nat. Biotechnol.">
        <title>The genomic sequence of the Chinese hamster ovary (CHO)-K1 cell line.</title>
        <authorList>
            <person name="Xu X."/>
            <person name="Nagarajan H."/>
            <person name="Lewis N.E."/>
            <person name="Pan S."/>
            <person name="Cai Z."/>
            <person name="Liu X."/>
            <person name="Chen W."/>
            <person name="Xie M."/>
            <person name="Wang W."/>
            <person name="Hammond S."/>
            <person name="Andersen M.R."/>
            <person name="Neff N."/>
            <person name="Passarelli B."/>
            <person name="Koh W."/>
            <person name="Fan H.C."/>
            <person name="Wang J."/>
            <person name="Gui Y."/>
            <person name="Lee K.H."/>
            <person name="Betenbaugh M.J."/>
            <person name="Quake S.R."/>
            <person name="Famili I."/>
            <person name="Palsson B.O."/>
            <person name="Wang J."/>
        </authorList>
    </citation>
    <scope>NUCLEOTIDE SEQUENCE [LARGE SCALE GENOMIC DNA]</scope>
    <source>
        <strain evidence="9">CHO K1 cell line</strain>
    </source>
</reference>
<protein>
    <submittedName>
        <fullName evidence="8">B-cell antigen receptor complex-associated protein alpha chain</fullName>
    </submittedName>
</protein>
<dbReference type="GO" id="GO:0019815">
    <property type="term" value="C:B cell receptor complex"/>
    <property type="evidence" value="ECO:0007669"/>
    <property type="project" value="TreeGrafter"/>
</dbReference>
<accession>G3I0N3</accession>
<dbReference type="SUPFAM" id="SSF48726">
    <property type="entry name" value="Immunoglobulin"/>
    <property type="match status" value="1"/>
</dbReference>
<feature type="domain" description="Ig-like" evidence="7">
    <location>
        <begin position="30"/>
        <end position="115"/>
    </location>
</feature>
<organism evidence="8 9">
    <name type="scientific">Cricetulus griseus</name>
    <name type="common">Chinese hamster</name>
    <name type="synonym">Cricetulus barabensis griseus</name>
    <dbReference type="NCBI Taxonomy" id="10029"/>
    <lineage>
        <taxon>Eukaryota</taxon>
        <taxon>Metazoa</taxon>
        <taxon>Chordata</taxon>
        <taxon>Craniata</taxon>
        <taxon>Vertebrata</taxon>
        <taxon>Euteleostomi</taxon>
        <taxon>Mammalia</taxon>
        <taxon>Eutheria</taxon>
        <taxon>Euarchontoglires</taxon>
        <taxon>Glires</taxon>
        <taxon>Rodentia</taxon>
        <taxon>Myomorpha</taxon>
        <taxon>Muroidea</taxon>
        <taxon>Cricetidae</taxon>
        <taxon>Cricetinae</taxon>
        <taxon>Cricetulus</taxon>
    </lineage>
</organism>
<dbReference type="PANTHER" id="PTHR14334">
    <property type="entry name" value="B-CELL ANTIGEN RECEPTOR COMPLEX-ASSOCIATED PROTEIN"/>
    <property type="match status" value="1"/>
</dbReference>
<dbReference type="InterPro" id="IPR003110">
    <property type="entry name" value="Phos_immunorcpt_sig_ITAM"/>
</dbReference>
<feature type="signal peptide" evidence="6">
    <location>
        <begin position="1"/>
        <end position="29"/>
    </location>
</feature>
<evidence type="ECO:0000256" key="3">
    <source>
        <dbReference type="ARBA" id="ARBA00022989"/>
    </source>
</evidence>
<name>G3I0N3_CRIGR</name>
<dbReference type="STRING" id="10029.G3I0N3"/>
<dbReference type="InParanoid" id="G3I0N3"/>
<dbReference type="InterPro" id="IPR003599">
    <property type="entry name" value="Ig_sub"/>
</dbReference>